<comment type="caution">
    <text evidence="1">The sequence shown here is derived from an EMBL/GenBank/DDBJ whole genome shotgun (WGS) entry which is preliminary data.</text>
</comment>
<evidence type="ECO:0000313" key="1">
    <source>
        <dbReference type="EMBL" id="KAF5397324.1"/>
    </source>
</evidence>
<dbReference type="AlphaFoldDB" id="A0A8J4T3X5"/>
<dbReference type="PANTHER" id="PTHR24088">
    <property type="entry name" value="28S RIBOSOMAL PROTEIN S17, MITOCHONDRIAL"/>
    <property type="match status" value="1"/>
</dbReference>
<proteinExistence type="predicted"/>
<dbReference type="Proteomes" id="UP000748531">
    <property type="component" value="Unassembled WGS sequence"/>
</dbReference>
<accession>A0A8J4T3X5</accession>
<gene>
    <name evidence="1" type="ORF">PHET_09462</name>
</gene>
<keyword evidence="1" id="KW-0687">Ribonucleoprotein</keyword>
<dbReference type="SUPFAM" id="SSF50249">
    <property type="entry name" value="Nucleic acid-binding proteins"/>
    <property type="match status" value="1"/>
</dbReference>
<dbReference type="PANTHER" id="PTHR24088:SF0">
    <property type="entry name" value="SMALL RIBOSOMAL SUBUNIT PROTEIN US17M"/>
    <property type="match status" value="1"/>
</dbReference>
<keyword evidence="2" id="KW-1185">Reference proteome</keyword>
<dbReference type="OrthoDB" id="274752at2759"/>
<organism evidence="1 2">
    <name type="scientific">Paragonimus heterotremus</name>
    <dbReference type="NCBI Taxonomy" id="100268"/>
    <lineage>
        <taxon>Eukaryota</taxon>
        <taxon>Metazoa</taxon>
        <taxon>Spiralia</taxon>
        <taxon>Lophotrochozoa</taxon>
        <taxon>Platyhelminthes</taxon>
        <taxon>Trematoda</taxon>
        <taxon>Digenea</taxon>
        <taxon>Plagiorchiida</taxon>
        <taxon>Troglotremata</taxon>
        <taxon>Troglotrematidae</taxon>
        <taxon>Paragonimus</taxon>
    </lineage>
</organism>
<dbReference type="GO" id="GO:0032543">
    <property type="term" value="P:mitochondrial translation"/>
    <property type="evidence" value="ECO:0007669"/>
    <property type="project" value="TreeGrafter"/>
</dbReference>
<dbReference type="GO" id="GO:0005763">
    <property type="term" value="C:mitochondrial small ribosomal subunit"/>
    <property type="evidence" value="ECO:0007669"/>
    <property type="project" value="InterPro"/>
</dbReference>
<name>A0A8J4T3X5_9TREM</name>
<dbReference type="Gene3D" id="2.40.50.140">
    <property type="entry name" value="Nucleic acid-binding proteins"/>
    <property type="match status" value="1"/>
</dbReference>
<keyword evidence="1" id="KW-0689">Ribosomal protein</keyword>
<protein>
    <submittedName>
        <fullName evidence="1">28S ribosomal protein S17 mitochondrial</fullName>
    </submittedName>
</protein>
<dbReference type="InterPro" id="IPR039193">
    <property type="entry name" value="Ribosomal_uS17m_metazoa"/>
</dbReference>
<dbReference type="InterPro" id="IPR012340">
    <property type="entry name" value="NA-bd_OB-fold"/>
</dbReference>
<dbReference type="GO" id="GO:0003735">
    <property type="term" value="F:structural constituent of ribosome"/>
    <property type="evidence" value="ECO:0007669"/>
    <property type="project" value="InterPro"/>
</dbReference>
<sequence length="178" mass="20810">MVRYWRHRGKEIFKRLEPHIEKYFPYHKPELDRVSPQRALLAGRKIQAPFDLAVGQVVPFGQELTASFPNIIKVRVHKLCLNRFLLKYYYQTATYWTHNQGINTNIGDIVLIEKTDPPIAFHTVFKLRKIVYPVGDIRDPVTGLRCEGAQYSVEDLQKILQYPIRQETINSSESTKPE</sequence>
<reference evidence="1" key="1">
    <citation type="submission" date="2019-05" db="EMBL/GenBank/DDBJ databases">
        <title>Annotation for the trematode Paragonimus heterotremus.</title>
        <authorList>
            <person name="Choi Y.-J."/>
        </authorList>
    </citation>
    <scope>NUCLEOTIDE SEQUENCE</scope>
    <source>
        <strain evidence="1">LC</strain>
    </source>
</reference>
<evidence type="ECO:0000313" key="2">
    <source>
        <dbReference type="Proteomes" id="UP000748531"/>
    </source>
</evidence>
<dbReference type="EMBL" id="LUCH01006442">
    <property type="protein sequence ID" value="KAF5397324.1"/>
    <property type="molecule type" value="Genomic_DNA"/>
</dbReference>